<dbReference type="AlphaFoldDB" id="A0A2P2NHX9"/>
<protein>
    <submittedName>
        <fullName evidence="1">Uncharacterized protein</fullName>
    </submittedName>
</protein>
<organism evidence="1">
    <name type="scientific">Rhizophora mucronata</name>
    <name type="common">Asiatic mangrove</name>
    <dbReference type="NCBI Taxonomy" id="61149"/>
    <lineage>
        <taxon>Eukaryota</taxon>
        <taxon>Viridiplantae</taxon>
        <taxon>Streptophyta</taxon>
        <taxon>Embryophyta</taxon>
        <taxon>Tracheophyta</taxon>
        <taxon>Spermatophyta</taxon>
        <taxon>Magnoliopsida</taxon>
        <taxon>eudicotyledons</taxon>
        <taxon>Gunneridae</taxon>
        <taxon>Pentapetalae</taxon>
        <taxon>rosids</taxon>
        <taxon>fabids</taxon>
        <taxon>Malpighiales</taxon>
        <taxon>Rhizophoraceae</taxon>
        <taxon>Rhizophora</taxon>
    </lineage>
</organism>
<proteinExistence type="predicted"/>
<sequence length="31" mass="3566">MDKCSFGICCHLNEMNYPPSLSLLPHCVYIH</sequence>
<evidence type="ECO:0000313" key="1">
    <source>
        <dbReference type="EMBL" id="MBX42043.1"/>
    </source>
</evidence>
<name>A0A2P2NHX9_RHIMU</name>
<dbReference type="EMBL" id="GGEC01061559">
    <property type="protein sequence ID" value="MBX42043.1"/>
    <property type="molecule type" value="Transcribed_RNA"/>
</dbReference>
<reference evidence="1" key="1">
    <citation type="submission" date="2018-02" db="EMBL/GenBank/DDBJ databases">
        <title>Rhizophora mucronata_Transcriptome.</title>
        <authorList>
            <person name="Meera S.P."/>
            <person name="Sreeshan A."/>
            <person name="Augustine A."/>
        </authorList>
    </citation>
    <scope>NUCLEOTIDE SEQUENCE</scope>
    <source>
        <tissue evidence="1">Leaf</tissue>
    </source>
</reference>
<accession>A0A2P2NHX9</accession>